<organism evidence="11 12">
    <name type="scientific">Thermatribacter velox</name>
    <dbReference type="NCBI Taxonomy" id="3039681"/>
    <lineage>
        <taxon>Bacteria</taxon>
        <taxon>Pseudomonadati</taxon>
        <taxon>Atribacterota</taxon>
        <taxon>Atribacteria</taxon>
        <taxon>Atribacterales</taxon>
        <taxon>Thermatribacteraceae</taxon>
        <taxon>Thermatribacter</taxon>
    </lineage>
</organism>
<dbReference type="RefSeq" id="WP_369018082.1">
    <property type="nucleotide sequence ID" value="NZ_CP121689.1"/>
</dbReference>
<keyword evidence="7 10" id="KW-0283">Flagellar rotation</keyword>
<keyword evidence="9 10" id="KW-0472">Membrane</keyword>
<dbReference type="InterPro" id="IPR005503">
    <property type="entry name" value="FliL"/>
</dbReference>
<evidence type="ECO:0000256" key="10">
    <source>
        <dbReference type="RuleBase" id="RU364125"/>
    </source>
</evidence>
<keyword evidence="11" id="KW-0282">Flagellum</keyword>
<name>A0ABZ2YA90_9BACT</name>
<keyword evidence="4 10" id="KW-1003">Cell membrane</keyword>
<proteinExistence type="inferred from homology"/>
<evidence type="ECO:0000256" key="4">
    <source>
        <dbReference type="ARBA" id="ARBA00022475"/>
    </source>
</evidence>
<dbReference type="PANTHER" id="PTHR35091">
    <property type="entry name" value="FLAGELLAR PROTEIN FLIL"/>
    <property type="match status" value="1"/>
</dbReference>
<dbReference type="Pfam" id="PF03748">
    <property type="entry name" value="FliL"/>
    <property type="match status" value="1"/>
</dbReference>
<evidence type="ECO:0000256" key="1">
    <source>
        <dbReference type="ARBA" id="ARBA00002254"/>
    </source>
</evidence>
<dbReference type="Proteomes" id="UP001461341">
    <property type="component" value="Chromosome"/>
</dbReference>
<comment type="subcellular location">
    <subcellularLocation>
        <location evidence="2">Cell membrane</location>
        <topology evidence="2">Single-pass membrane protein</topology>
    </subcellularLocation>
</comment>
<evidence type="ECO:0000256" key="8">
    <source>
        <dbReference type="ARBA" id="ARBA00022989"/>
    </source>
</evidence>
<keyword evidence="11" id="KW-0969">Cilium</keyword>
<evidence type="ECO:0000256" key="2">
    <source>
        <dbReference type="ARBA" id="ARBA00004162"/>
    </source>
</evidence>
<evidence type="ECO:0000256" key="7">
    <source>
        <dbReference type="ARBA" id="ARBA00022779"/>
    </source>
</evidence>
<keyword evidence="5 10" id="KW-0145">Chemotaxis</keyword>
<evidence type="ECO:0000256" key="9">
    <source>
        <dbReference type="ARBA" id="ARBA00023136"/>
    </source>
</evidence>
<feature type="transmembrane region" description="Helical" evidence="10">
    <location>
        <begin position="26"/>
        <end position="43"/>
    </location>
</feature>
<gene>
    <name evidence="11" type="ORF">QBE54_10150</name>
</gene>
<evidence type="ECO:0000313" key="11">
    <source>
        <dbReference type="EMBL" id="WZL75929.1"/>
    </source>
</evidence>
<dbReference type="EMBL" id="CP121689">
    <property type="protein sequence ID" value="WZL75929.1"/>
    <property type="molecule type" value="Genomic_DNA"/>
</dbReference>
<keyword evidence="11" id="KW-0966">Cell projection</keyword>
<evidence type="ECO:0000256" key="5">
    <source>
        <dbReference type="ARBA" id="ARBA00022500"/>
    </source>
</evidence>
<dbReference type="PANTHER" id="PTHR35091:SF2">
    <property type="entry name" value="FLAGELLAR PROTEIN FLIL"/>
    <property type="match status" value="1"/>
</dbReference>
<comment type="similarity">
    <text evidence="3 10">Belongs to the FliL family.</text>
</comment>
<keyword evidence="6 10" id="KW-0812">Transmembrane</keyword>
<comment type="function">
    <text evidence="1 10">Controls the rotational direction of flagella during chemotaxis.</text>
</comment>
<sequence>MPEEVKAQEAEEVLEEEKSSSPMRKIMLFATLGLVAFMGFFYVKQSGLLQKFLGAREAKPKPPLVYTFDQQFLVNLADKDVLRYVKVVLGVSTRDQKVIDEIKKRMVEVRDAIILVISSRNSEELLKPEGKEKLKRDIAETLNGLLSSGEVEEIYFVDFVMQ</sequence>
<evidence type="ECO:0000256" key="6">
    <source>
        <dbReference type="ARBA" id="ARBA00022692"/>
    </source>
</evidence>
<protein>
    <recommendedName>
        <fullName evidence="10">Flagellar protein FliL</fullName>
    </recommendedName>
</protein>
<evidence type="ECO:0000256" key="3">
    <source>
        <dbReference type="ARBA" id="ARBA00008281"/>
    </source>
</evidence>
<keyword evidence="8 10" id="KW-1133">Transmembrane helix</keyword>
<accession>A0ABZ2YA90</accession>
<reference evidence="11 12" key="1">
    <citation type="submission" date="2023-03" db="EMBL/GenBank/DDBJ databases">
        <title>Novel Species.</title>
        <authorList>
            <person name="Ma S."/>
        </authorList>
    </citation>
    <scope>NUCLEOTIDE SEQUENCE [LARGE SCALE GENOMIC DNA]</scope>
    <source>
        <strain evidence="11 12">B11</strain>
    </source>
</reference>
<keyword evidence="12" id="KW-1185">Reference proteome</keyword>
<evidence type="ECO:0000313" key="12">
    <source>
        <dbReference type="Proteomes" id="UP001461341"/>
    </source>
</evidence>